<dbReference type="AlphaFoldDB" id="E5AML8"/>
<dbReference type="KEGG" id="brh:RBRH_03091"/>
<proteinExistence type="predicted"/>
<evidence type="ECO:0000313" key="2">
    <source>
        <dbReference type="Proteomes" id="UP000007437"/>
    </source>
</evidence>
<evidence type="ECO:0000313" key="1">
    <source>
        <dbReference type="EMBL" id="CBW76250.1"/>
    </source>
</evidence>
<organism evidence="1 2">
    <name type="scientific">Mycetohabitans rhizoxinica (strain DSM 19002 / CIP 109453 / HKI 454)</name>
    <name type="common">Paraburkholderia rhizoxinica</name>
    <dbReference type="NCBI Taxonomy" id="882378"/>
    <lineage>
        <taxon>Bacteria</taxon>
        <taxon>Pseudomonadati</taxon>
        <taxon>Pseudomonadota</taxon>
        <taxon>Betaproteobacteria</taxon>
        <taxon>Burkholderiales</taxon>
        <taxon>Burkholderiaceae</taxon>
        <taxon>Mycetohabitans</taxon>
    </lineage>
</organism>
<dbReference type="Proteomes" id="UP000007437">
    <property type="component" value="Chromosome"/>
</dbReference>
<dbReference type="STRING" id="882378.RBRH_03091"/>
<protein>
    <submittedName>
        <fullName evidence="1">Uncharacterized protein</fullName>
    </submittedName>
</protein>
<dbReference type="EMBL" id="FR687359">
    <property type="protein sequence ID" value="CBW76250.1"/>
    <property type="molecule type" value="Genomic_DNA"/>
</dbReference>
<sequence length="41" mass="4615">MEGSRQPYAGSRANFYVSDRRLEISDDTQILDDARLPAKGD</sequence>
<name>E5AML8_MYCRK</name>
<accession>E5AML8</accession>
<gene>
    <name evidence="1" type="ordered locus">RBRH_03091</name>
</gene>
<dbReference type="HOGENOM" id="CLU_3267035_0_0_4"/>
<reference evidence="1 2" key="1">
    <citation type="journal article" date="2011" name="J. Bacteriol.">
        <title>Complete genome sequence of Burkholderia rhizoxinica, an endosymbiont of Rhizopus microsporus.</title>
        <authorList>
            <person name="Lackner G."/>
            <person name="Moebius N."/>
            <person name="Partida-Martinez L."/>
            <person name="Hertweck C."/>
        </authorList>
    </citation>
    <scope>NUCLEOTIDE SEQUENCE [LARGE SCALE GENOMIC DNA]</scope>
    <source>
        <strain evidence="2">DSM 19002 / CIP 109453 / HKI 454</strain>
    </source>
</reference>